<accession>A0ABW1ASK1</accession>
<gene>
    <name evidence="2" type="ORF">ACFPTN_12275</name>
</gene>
<proteinExistence type="predicted"/>
<dbReference type="InterPro" id="IPR052906">
    <property type="entry name" value="Type_IV_Methyl-Rstrct_Enzyme"/>
</dbReference>
<keyword evidence="2" id="KW-0378">Hydrolase</keyword>
<dbReference type="Gene3D" id="3.40.1350.10">
    <property type="match status" value="1"/>
</dbReference>
<dbReference type="SUPFAM" id="SSF52980">
    <property type="entry name" value="Restriction endonuclease-like"/>
    <property type="match status" value="1"/>
</dbReference>
<dbReference type="EMBL" id="JBHSOG010000049">
    <property type="protein sequence ID" value="MFC5770149.1"/>
    <property type="molecule type" value="Genomic_DNA"/>
</dbReference>
<protein>
    <submittedName>
        <fullName evidence="2">Restriction endonuclease</fullName>
    </submittedName>
</protein>
<feature type="domain" description="Restriction endonuclease type IV Mrr" evidence="1">
    <location>
        <begin position="59"/>
        <end position="162"/>
    </location>
</feature>
<dbReference type="InterPro" id="IPR011335">
    <property type="entry name" value="Restrct_endonuc-II-like"/>
</dbReference>
<dbReference type="RefSeq" id="WP_157748621.1">
    <property type="nucleotide sequence ID" value="NZ_JBHSOG010000049.1"/>
</dbReference>
<comment type="caution">
    <text evidence="2">The sequence shown here is derived from an EMBL/GenBank/DDBJ whole genome shotgun (WGS) entry which is preliminary data.</text>
</comment>
<dbReference type="InterPro" id="IPR007560">
    <property type="entry name" value="Restrct_endonuc_IV_Mrr"/>
</dbReference>
<keyword evidence="3" id="KW-1185">Reference proteome</keyword>
<dbReference type="PANTHER" id="PTHR30015">
    <property type="entry name" value="MRR RESTRICTION SYSTEM PROTEIN"/>
    <property type="match status" value="1"/>
</dbReference>
<evidence type="ECO:0000313" key="3">
    <source>
        <dbReference type="Proteomes" id="UP001595974"/>
    </source>
</evidence>
<dbReference type="GO" id="GO:0004519">
    <property type="term" value="F:endonuclease activity"/>
    <property type="evidence" value="ECO:0007669"/>
    <property type="project" value="UniProtKB-KW"/>
</dbReference>
<evidence type="ECO:0000259" key="1">
    <source>
        <dbReference type="Pfam" id="PF04471"/>
    </source>
</evidence>
<dbReference type="Proteomes" id="UP001595974">
    <property type="component" value="Unassembled WGS sequence"/>
</dbReference>
<evidence type="ECO:0000313" key="2">
    <source>
        <dbReference type="EMBL" id="MFC5770149.1"/>
    </source>
</evidence>
<keyword evidence="2" id="KW-0255">Endonuclease</keyword>
<dbReference type="InterPro" id="IPR011856">
    <property type="entry name" value="tRNA_endonuc-like_dom_sf"/>
</dbReference>
<sequence length="166" mass="18466">MEQVYNADLTHVGRILSNPDYRESVTKLIREKIDRYIELFKARNIDIFDVYGNTIQYKTGADYKEYVGRAFEEAGWNISRTPVTGDQGADLVCIKAGLKLVVQCKFYSGNVGNAAVQEVHAARGFYDATHAAVISNVGFTRSAIELAGKLGILLVPDEKLEQFVRG</sequence>
<dbReference type="PANTHER" id="PTHR30015:SF6">
    <property type="entry name" value="SLL1429 PROTEIN"/>
    <property type="match status" value="1"/>
</dbReference>
<keyword evidence="2" id="KW-0540">Nuclease</keyword>
<dbReference type="Pfam" id="PF04471">
    <property type="entry name" value="Mrr_cat"/>
    <property type="match status" value="1"/>
</dbReference>
<name>A0ABW1ASK1_9RHOO</name>
<reference evidence="3" key="1">
    <citation type="journal article" date="2019" name="Int. J. Syst. Evol. Microbiol.">
        <title>The Global Catalogue of Microorganisms (GCM) 10K type strain sequencing project: providing services to taxonomists for standard genome sequencing and annotation.</title>
        <authorList>
            <consortium name="The Broad Institute Genomics Platform"/>
            <consortium name="The Broad Institute Genome Sequencing Center for Infectious Disease"/>
            <person name="Wu L."/>
            <person name="Ma J."/>
        </authorList>
    </citation>
    <scope>NUCLEOTIDE SEQUENCE [LARGE SCALE GENOMIC DNA]</scope>
    <source>
        <strain evidence="3">SHR3</strain>
    </source>
</reference>
<organism evidence="2 3">
    <name type="scientific">Thauera sinica</name>
    <dbReference type="NCBI Taxonomy" id="2665146"/>
    <lineage>
        <taxon>Bacteria</taxon>
        <taxon>Pseudomonadati</taxon>
        <taxon>Pseudomonadota</taxon>
        <taxon>Betaproteobacteria</taxon>
        <taxon>Rhodocyclales</taxon>
        <taxon>Zoogloeaceae</taxon>
        <taxon>Thauera</taxon>
    </lineage>
</organism>